<protein>
    <submittedName>
        <fullName evidence="1">Uncharacterized protein</fullName>
    </submittedName>
</protein>
<evidence type="ECO:0000313" key="2">
    <source>
        <dbReference type="Proteomes" id="UP001165042"/>
    </source>
</evidence>
<evidence type="ECO:0000313" key="1">
    <source>
        <dbReference type="EMBL" id="GLW91989.1"/>
    </source>
</evidence>
<organism evidence="1 2">
    <name type="scientific">Actinokineospora globicatena</name>
    <dbReference type="NCBI Taxonomy" id="103729"/>
    <lineage>
        <taxon>Bacteria</taxon>
        <taxon>Bacillati</taxon>
        <taxon>Actinomycetota</taxon>
        <taxon>Actinomycetes</taxon>
        <taxon>Pseudonocardiales</taxon>
        <taxon>Pseudonocardiaceae</taxon>
        <taxon>Actinokineospora</taxon>
    </lineage>
</organism>
<dbReference type="AlphaFoldDB" id="A0A9W6QP07"/>
<reference evidence="1" key="1">
    <citation type="submission" date="2023-02" db="EMBL/GenBank/DDBJ databases">
        <title>Actinokineospora globicatena NBRC 15670.</title>
        <authorList>
            <person name="Ichikawa N."/>
            <person name="Sato H."/>
            <person name="Tonouchi N."/>
        </authorList>
    </citation>
    <scope>NUCLEOTIDE SEQUENCE</scope>
    <source>
        <strain evidence="1">NBRC 15670</strain>
    </source>
</reference>
<sequence length="125" mass="13650">MTDDVPPITHLGFISMNVIPAGTDLVEEVRALNAAGVEVPWMWVLSEERLDFTNQTQASLGFGVHNEVGMLQWRDSGGSFVPATGTNPEWVSYWLAGFHESPVRPCTEVPVEIALTAAGVPRDEE</sequence>
<dbReference type="EMBL" id="BSSD01000004">
    <property type="protein sequence ID" value="GLW91989.1"/>
    <property type="molecule type" value="Genomic_DNA"/>
</dbReference>
<gene>
    <name evidence="1" type="ORF">Aglo03_28050</name>
</gene>
<accession>A0A9W6QP07</accession>
<keyword evidence="2" id="KW-1185">Reference proteome</keyword>
<dbReference type="RefSeq" id="WP_285610724.1">
    <property type="nucleotide sequence ID" value="NZ_BSSD01000004.1"/>
</dbReference>
<dbReference type="Proteomes" id="UP001165042">
    <property type="component" value="Unassembled WGS sequence"/>
</dbReference>
<name>A0A9W6QP07_9PSEU</name>
<proteinExistence type="predicted"/>
<comment type="caution">
    <text evidence="1">The sequence shown here is derived from an EMBL/GenBank/DDBJ whole genome shotgun (WGS) entry which is preliminary data.</text>
</comment>